<dbReference type="eggNOG" id="COG1296">
    <property type="taxonomic scope" value="Bacteria"/>
</dbReference>
<dbReference type="GO" id="GO:1903785">
    <property type="term" value="P:L-valine transmembrane transport"/>
    <property type="evidence" value="ECO:0007669"/>
    <property type="project" value="TreeGrafter"/>
</dbReference>
<evidence type="ECO:0000313" key="10">
    <source>
        <dbReference type="EMBL" id="ADK68267.1"/>
    </source>
</evidence>
<dbReference type="InterPro" id="IPR011606">
    <property type="entry name" value="Brnchd-chn_aa_trnsp_permease"/>
</dbReference>
<keyword evidence="7 9" id="KW-0472">Membrane</keyword>
<dbReference type="KEGG" id="ols:Olsu_1157"/>
<evidence type="ECO:0000256" key="5">
    <source>
        <dbReference type="ARBA" id="ARBA00022692"/>
    </source>
</evidence>
<dbReference type="OrthoDB" id="9803444at2"/>
<keyword evidence="5 9" id="KW-0812">Transmembrane</keyword>
<evidence type="ECO:0000256" key="7">
    <source>
        <dbReference type="ARBA" id="ARBA00023136"/>
    </source>
</evidence>
<dbReference type="HOGENOM" id="CLU_065777_3_2_11"/>
<accession>E1QVW4</accession>
<feature type="transmembrane region" description="Helical" evidence="9">
    <location>
        <begin position="191"/>
        <end position="209"/>
    </location>
</feature>
<dbReference type="EMBL" id="CP002106">
    <property type="protein sequence ID" value="ADK68267.1"/>
    <property type="molecule type" value="Genomic_DNA"/>
</dbReference>
<feature type="transmembrane region" description="Helical" evidence="9">
    <location>
        <begin position="221"/>
        <end position="239"/>
    </location>
</feature>
<dbReference type="Pfam" id="PF03591">
    <property type="entry name" value="AzlC"/>
    <property type="match status" value="1"/>
</dbReference>
<dbReference type="AlphaFoldDB" id="E1QVW4"/>
<evidence type="ECO:0000256" key="3">
    <source>
        <dbReference type="ARBA" id="ARBA00022448"/>
    </source>
</evidence>
<evidence type="ECO:0000313" key="11">
    <source>
        <dbReference type="Proteomes" id="UP000000333"/>
    </source>
</evidence>
<organism evidence="10 11">
    <name type="scientific">Olsenella uli (strain ATCC 49627 / DSM 7084 / CCUG 31166 / CIP 109912 / JCM 12494 / LMG 11480 / NCIMB 702895 / VPI D76D-27C)</name>
    <name type="common">Lactobacillus uli</name>
    <dbReference type="NCBI Taxonomy" id="633147"/>
    <lineage>
        <taxon>Bacteria</taxon>
        <taxon>Bacillati</taxon>
        <taxon>Actinomycetota</taxon>
        <taxon>Coriobacteriia</taxon>
        <taxon>Coriobacteriales</taxon>
        <taxon>Atopobiaceae</taxon>
        <taxon>Olsenella</taxon>
    </lineage>
</organism>
<dbReference type="STRING" id="633147.Olsu_1157"/>
<gene>
    <name evidence="10" type="ordered locus">Olsu_1157</name>
</gene>
<keyword evidence="3" id="KW-0813">Transport</keyword>
<feature type="transmembrane region" description="Helical" evidence="9">
    <location>
        <begin position="21"/>
        <end position="44"/>
    </location>
</feature>
<feature type="transmembrane region" description="Helical" evidence="9">
    <location>
        <begin position="64"/>
        <end position="86"/>
    </location>
</feature>
<protein>
    <submittedName>
        <fullName evidence="10">AzlC family protein</fullName>
    </submittedName>
</protein>
<feature type="region of interest" description="Disordered" evidence="8">
    <location>
        <begin position="256"/>
        <end position="281"/>
    </location>
</feature>
<proteinExistence type="inferred from homology"/>
<evidence type="ECO:0000256" key="9">
    <source>
        <dbReference type="SAM" id="Phobius"/>
    </source>
</evidence>
<keyword evidence="6 9" id="KW-1133">Transmembrane helix</keyword>
<name>E1QVW4_OLSUV</name>
<feature type="transmembrane region" description="Helical" evidence="9">
    <location>
        <begin position="166"/>
        <end position="185"/>
    </location>
</feature>
<evidence type="ECO:0000256" key="2">
    <source>
        <dbReference type="ARBA" id="ARBA00010735"/>
    </source>
</evidence>
<comment type="similarity">
    <text evidence="2">Belongs to the AzlC family.</text>
</comment>
<keyword evidence="4" id="KW-1003">Cell membrane</keyword>
<dbReference type="GO" id="GO:0005886">
    <property type="term" value="C:plasma membrane"/>
    <property type="evidence" value="ECO:0007669"/>
    <property type="project" value="UniProtKB-SubCell"/>
</dbReference>
<dbReference type="Proteomes" id="UP000000333">
    <property type="component" value="Chromosome"/>
</dbReference>
<evidence type="ECO:0000256" key="1">
    <source>
        <dbReference type="ARBA" id="ARBA00004651"/>
    </source>
</evidence>
<reference evidence="10 11" key="1">
    <citation type="journal article" date="2010" name="Stand. Genomic Sci.">
        <title>Complete genome sequence of Olsenella uli type strain (VPI D76D-27C).</title>
        <authorList>
            <person name="Goker M."/>
            <person name="Held B."/>
            <person name="Lucas S."/>
            <person name="Nolan M."/>
            <person name="Yasawong M."/>
            <person name="Glavina Del Rio T."/>
            <person name="Tice H."/>
            <person name="Cheng J.F."/>
            <person name="Bruce D."/>
            <person name="Detter J.C."/>
            <person name="Tapia R."/>
            <person name="Han C."/>
            <person name="Goodwin L."/>
            <person name="Pitluck S."/>
            <person name="Liolios K."/>
            <person name="Ivanova N."/>
            <person name="Mavromatis K."/>
            <person name="Mikhailova N."/>
            <person name="Pati A."/>
            <person name="Chen A."/>
            <person name="Palaniappan K."/>
            <person name="Land M."/>
            <person name="Hauser L."/>
            <person name="Chang Y.J."/>
            <person name="Jeffries C.D."/>
            <person name="Rohde M."/>
            <person name="Sikorski J."/>
            <person name="Pukall R."/>
            <person name="Woyke T."/>
            <person name="Bristow J."/>
            <person name="Eisen J.A."/>
            <person name="Markowitz V."/>
            <person name="Hugenholtz P."/>
            <person name="Kyrpides N.C."/>
            <person name="Klenk H.P."/>
            <person name="Lapidus A."/>
        </authorList>
    </citation>
    <scope>NUCLEOTIDE SEQUENCE [LARGE SCALE GENOMIC DNA]</scope>
    <source>
        <strain evidence="11">ATCC 49627 / DSM 7084 / CIP 109912 / JCM 12494 / NCIMB 702895 / VPI D76D-27C</strain>
    </source>
</reference>
<evidence type="ECO:0000256" key="8">
    <source>
        <dbReference type="SAM" id="MobiDB-lite"/>
    </source>
</evidence>
<sequence>MGDLRGFSARHGQALRDGVRDGIPIGLGYLAVSFSLGIAARNVGLDPLQGLLASLLNNASAGEYAAFTLMAASGTLLEMAVVTLVANARYLLMSCALSQRFAPGTPAIHRILVGFDLTDEIFGIAVARDGFVDPYYSYGAMIPALPCWAGGTALGIVVGNIMPPRVVSALSVALFGMFLAIIVPPARRNRAVGAFVLLSFLASWAFTWAPLVSAWSGGTRTIVLTVALSSLAALLFPVAEGDDAIVSEGAAGAEGGAEAAADVTPQTTGPVLDAQGAVDAA</sequence>
<dbReference type="PANTHER" id="PTHR34979:SF1">
    <property type="entry name" value="INNER MEMBRANE PROTEIN YGAZ"/>
    <property type="match status" value="1"/>
</dbReference>
<keyword evidence="11" id="KW-1185">Reference proteome</keyword>
<evidence type="ECO:0000256" key="4">
    <source>
        <dbReference type="ARBA" id="ARBA00022475"/>
    </source>
</evidence>
<comment type="subcellular location">
    <subcellularLocation>
        <location evidence="1">Cell membrane</location>
        <topology evidence="1">Multi-pass membrane protein</topology>
    </subcellularLocation>
</comment>
<evidence type="ECO:0000256" key="6">
    <source>
        <dbReference type="ARBA" id="ARBA00022989"/>
    </source>
</evidence>
<dbReference type="PANTHER" id="PTHR34979">
    <property type="entry name" value="INNER MEMBRANE PROTEIN YGAZ"/>
    <property type="match status" value="1"/>
</dbReference>
<feature type="transmembrane region" description="Helical" evidence="9">
    <location>
        <begin position="138"/>
        <end position="159"/>
    </location>
</feature>